<evidence type="ECO:0000259" key="10">
    <source>
        <dbReference type="Pfam" id="PF07662"/>
    </source>
</evidence>
<accession>A0ABM4NDP6</accession>
<feature type="transmembrane region" description="Helical" evidence="7">
    <location>
        <begin position="686"/>
        <end position="707"/>
    </location>
</feature>
<keyword evidence="3" id="KW-1003">Cell membrane</keyword>
<dbReference type="InterPro" id="IPR002668">
    <property type="entry name" value="CNT_N_dom"/>
</dbReference>
<feature type="transmembrane region" description="Helical" evidence="7">
    <location>
        <begin position="541"/>
        <end position="563"/>
    </location>
</feature>
<feature type="compositionally biased region" description="Polar residues" evidence="8">
    <location>
        <begin position="89"/>
        <end position="114"/>
    </location>
</feature>
<feature type="transmembrane region" description="Helical" evidence="7">
    <location>
        <begin position="265"/>
        <end position="286"/>
    </location>
</feature>
<evidence type="ECO:0000259" key="9">
    <source>
        <dbReference type="Pfam" id="PF01773"/>
    </source>
</evidence>
<dbReference type="PANTHER" id="PTHR10590:SF4">
    <property type="entry name" value="SOLUTE CARRIER FAMILY 28 MEMBER 3"/>
    <property type="match status" value="1"/>
</dbReference>
<evidence type="ECO:0000256" key="5">
    <source>
        <dbReference type="ARBA" id="ARBA00022989"/>
    </source>
</evidence>
<protein>
    <recommendedName>
        <fullName evidence="7">Sodium/nucleoside cotransporter</fullName>
    </recommendedName>
</protein>
<feature type="compositionally biased region" description="Polar residues" evidence="8">
    <location>
        <begin position="123"/>
        <end position="138"/>
    </location>
</feature>
<feature type="region of interest" description="Disordered" evidence="8">
    <location>
        <begin position="82"/>
        <end position="173"/>
    </location>
</feature>
<dbReference type="InterPro" id="IPR018270">
    <property type="entry name" value="C_nuclsd_transpt_met_bac"/>
</dbReference>
<reference evidence="13" key="1">
    <citation type="submission" date="2025-08" db="UniProtKB">
        <authorList>
            <consortium name="RefSeq"/>
        </authorList>
    </citation>
    <scope>IDENTIFICATION</scope>
    <source>
        <tissue evidence="13">Blood</tissue>
    </source>
</reference>
<evidence type="ECO:0000256" key="6">
    <source>
        <dbReference type="ARBA" id="ARBA00023136"/>
    </source>
</evidence>
<evidence type="ECO:0000256" key="8">
    <source>
        <dbReference type="SAM" id="MobiDB-lite"/>
    </source>
</evidence>
<feature type="transmembrane region" description="Helical" evidence="7">
    <location>
        <begin position="292"/>
        <end position="312"/>
    </location>
</feature>
<feature type="domain" description="Nucleoside transporter/FeoB GTPase Gate" evidence="11">
    <location>
        <begin position="380"/>
        <end position="478"/>
    </location>
</feature>
<keyword evidence="4 7" id="KW-0812">Transmembrane</keyword>
<comment type="subcellular location">
    <subcellularLocation>
        <location evidence="1">Cell membrane</location>
        <topology evidence="1">Multi-pass membrane protein</topology>
    </subcellularLocation>
</comment>
<feature type="transmembrane region" description="Helical" evidence="7">
    <location>
        <begin position="226"/>
        <end position="244"/>
    </location>
</feature>
<feature type="transmembrane region" description="Helical" evidence="7">
    <location>
        <begin position="575"/>
        <end position="594"/>
    </location>
</feature>
<evidence type="ECO:0000256" key="1">
    <source>
        <dbReference type="ARBA" id="ARBA00004651"/>
    </source>
</evidence>
<dbReference type="RefSeq" id="XP_070463059.1">
    <property type="nucleotide sequence ID" value="XM_070606958.1"/>
</dbReference>
<feature type="transmembrane region" description="Helical" evidence="7">
    <location>
        <begin position="198"/>
        <end position="220"/>
    </location>
</feature>
<evidence type="ECO:0000256" key="7">
    <source>
        <dbReference type="RuleBase" id="RU362018"/>
    </source>
</evidence>
<dbReference type="GeneID" id="103544518"/>
<organism evidence="12 13">
    <name type="scientific">Equus przewalskii</name>
    <name type="common">Przewalski's horse</name>
    <name type="synonym">Equus caballus przewalskii</name>
    <dbReference type="NCBI Taxonomy" id="9798"/>
    <lineage>
        <taxon>Eukaryota</taxon>
        <taxon>Metazoa</taxon>
        <taxon>Chordata</taxon>
        <taxon>Craniata</taxon>
        <taxon>Vertebrata</taxon>
        <taxon>Euteleostomi</taxon>
        <taxon>Mammalia</taxon>
        <taxon>Eutheria</taxon>
        <taxon>Laurasiatheria</taxon>
        <taxon>Perissodactyla</taxon>
        <taxon>Equidae</taxon>
        <taxon>Equus</taxon>
    </lineage>
</organism>
<dbReference type="Pfam" id="PF07662">
    <property type="entry name" value="Nucleos_tra2_C"/>
    <property type="match status" value="1"/>
</dbReference>
<feature type="transmembrane region" description="Helical" evidence="7">
    <location>
        <begin position="412"/>
        <end position="435"/>
    </location>
</feature>
<keyword evidence="7" id="KW-0813">Transport</keyword>
<feature type="transmembrane region" description="Helical" evidence="7">
    <location>
        <begin position="455"/>
        <end position="477"/>
    </location>
</feature>
<dbReference type="InterPro" id="IPR011642">
    <property type="entry name" value="Gate_dom"/>
</dbReference>
<proteinExistence type="inferred from homology"/>
<dbReference type="InterPro" id="IPR008276">
    <property type="entry name" value="C_nuclsd_transpt"/>
</dbReference>
<dbReference type="Pfam" id="PF01773">
    <property type="entry name" value="Nucleos_tra2_N"/>
    <property type="match status" value="1"/>
</dbReference>
<dbReference type="Pfam" id="PF07670">
    <property type="entry name" value="Gate"/>
    <property type="match status" value="1"/>
</dbReference>
<dbReference type="InterPro" id="IPR011657">
    <property type="entry name" value="CNT_C_dom"/>
</dbReference>
<evidence type="ECO:0000256" key="2">
    <source>
        <dbReference type="ARBA" id="ARBA00009033"/>
    </source>
</evidence>
<feature type="transmembrane region" description="Helical" evidence="7">
    <location>
        <begin position="324"/>
        <end position="342"/>
    </location>
</feature>
<keyword evidence="12" id="KW-1185">Reference proteome</keyword>
<comment type="similarity">
    <text evidence="2 7">Belongs to the concentrative nucleoside transporter (CNT) (TC 2.A.41) family.</text>
</comment>
<name>A0ABM4NDP6_EQUPR</name>
<dbReference type="NCBIfam" id="TIGR00804">
    <property type="entry name" value="nupC"/>
    <property type="match status" value="1"/>
</dbReference>
<evidence type="ECO:0000259" key="11">
    <source>
        <dbReference type="Pfam" id="PF07670"/>
    </source>
</evidence>
<feature type="compositionally biased region" description="Basic and acidic residues" evidence="8">
    <location>
        <begin position="158"/>
        <end position="173"/>
    </location>
</feature>
<gene>
    <name evidence="13" type="primary">LOC103544518</name>
</gene>
<dbReference type="PANTHER" id="PTHR10590">
    <property type="entry name" value="SODIUM/NUCLEOSIDE COTRANSPORTER"/>
    <property type="match status" value="1"/>
</dbReference>
<feature type="transmembrane region" description="Helical" evidence="7">
    <location>
        <begin position="378"/>
        <end position="400"/>
    </location>
</feature>
<feature type="transmembrane region" description="Helical" evidence="7">
    <location>
        <begin position="650"/>
        <end position="674"/>
    </location>
</feature>
<feature type="domain" description="Concentrative nucleoside transporter N-terminal" evidence="9">
    <location>
        <begin position="301"/>
        <end position="372"/>
    </location>
</feature>
<evidence type="ECO:0000256" key="3">
    <source>
        <dbReference type="ARBA" id="ARBA00022475"/>
    </source>
</evidence>
<evidence type="ECO:0000313" key="13">
    <source>
        <dbReference type="RefSeq" id="XP_070463059.1"/>
    </source>
</evidence>
<feature type="domain" description="Concentrative nucleoside transporter C-terminal" evidence="10">
    <location>
        <begin position="483"/>
        <end position="705"/>
    </location>
</feature>
<sequence length="786" mass="87225">MDCFTPDCRESVLFCFVRYKNFCLKLHPVPTTPTPPRPGDYCRSSELKQRPASPAAGGILTPAEAVFIFAGAGHLQTRRLKRFQRPDKSTSSTEAVELENTTTLGAQGCSNPGYQNEEDFRENQNTSGNDSSLRSRAVQSRGHGKAKQDEEQVTIELDSPRNKEDAKDDQETHPKGYLERKYGMIRDFYQKHKTTFRYIFWGILLAGYLAVVIAACALNFHRALPLFVITVAAIFFVVWDHFMAKYEHRIEELLSPGRRFLDSHWFWLKWVIWSSLILGVIFWLIFDTAKLGQRQLVSFGGLIMYVILMFLFSKHPTKVRWRPVFWGIGLQFLLGLIILRTGPGLMAFQWLGKQVQTFLEHTDAGASFVFGEKYTDHFFAFKVLPIVVFFSAVMSMLYYLGLMQWIIRKVGWLMLVTVGSSPIESVVAAGNIFIGQTESPLLVRPYLPHVTRSELHAIMTAGFSTIAGSVLGAYISFGISPTHLLTASVMSAPASLAMAKLLWPETETPKITLKNAMEMEMGDSRNLLEAASQGASASISLVANIAVNLIAFLALLSFANAALSWFGNMFDYPQLSFEIICSYIFMPFSFMMGVDWQDSFMVAKLIGYKTFFNEFVAYEHLSKLVHLRKEAGPKFVDGVQQYISIRSETIATYALCGFANFGSLGIVIGGLTSMAPSRKRDIASGAVRALIAGTVACFMTACIAGILSSTPVDINCHHTLENAFASSLSQNTTDMVSCCQSLLSSTVAVGPGEVIPGGNHSLSSLKTCCELLKPSTLNCTWIPDEL</sequence>
<evidence type="ECO:0000313" key="12">
    <source>
        <dbReference type="Proteomes" id="UP001652662"/>
    </source>
</evidence>
<keyword evidence="5 7" id="KW-1133">Transmembrane helix</keyword>
<dbReference type="Proteomes" id="UP001652662">
    <property type="component" value="Unplaced"/>
</dbReference>
<evidence type="ECO:0000256" key="4">
    <source>
        <dbReference type="ARBA" id="ARBA00022692"/>
    </source>
</evidence>
<keyword evidence="6 7" id="KW-0472">Membrane</keyword>